<evidence type="ECO:0000313" key="1">
    <source>
        <dbReference type="EMBL" id="TFD92593.1"/>
    </source>
</evidence>
<dbReference type="Proteomes" id="UP000297861">
    <property type="component" value="Unassembled WGS sequence"/>
</dbReference>
<dbReference type="OrthoDB" id="9930018at2"/>
<dbReference type="RefSeq" id="WP_134437550.1">
    <property type="nucleotide sequence ID" value="NZ_SOML01000017.1"/>
</dbReference>
<sequence>MKLKEESILFAVAQMAADDNQGVKMSTTLVDVKDDSRGAIVSFGVEKETGDDARKQLLGIPNKYIIACFFIDKEEYKEYLNR</sequence>
<proteinExistence type="predicted"/>
<name>A0A4Y8KYM3_9BACT</name>
<keyword evidence="2" id="KW-1185">Reference proteome</keyword>
<dbReference type="AlphaFoldDB" id="A0A4Y8KYM3"/>
<comment type="caution">
    <text evidence="1">The sequence shown here is derived from an EMBL/GenBank/DDBJ whole genome shotgun (WGS) entry which is preliminary data.</text>
</comment>
<organism evidence="1 2">
    <name type="scientific">Dysgonomonas capnocytophagoides</name>
    <dbReference type="NCBI Taxonomy" id="45254"/>
    <lineage>
        <taxon>Bacteria</taxon>
        <taxon>Pseudomonadati</taxon>
        <taxon>Bacteroidota</taxon>
        <taxon>Bacteroidia</taxon>
        <taxon>Bacteroidales</taxon>
        <taxon>Dysgonomonadaceae</taxon>
        <taxon>Dysgonomonas</taxon>
    </lineage>
</organism>
<protein>
    <submittedName>
        <fullName evidence="1">Uncharacterized protein</fullName>
    </submittedName>
</protein>
<accession>A0A4Y8KYM3</accession>
<reference evidence="1 2" key="1">
    <citation type="submission" date="2019-03" db="EMBL/GenBank/DDBJ databases">
        <title>San Antonio Military Medical Center submission to MRSN (WRAIR), pending publication.</title>
        <authorList>
            <person name="Blyth D.M."/>
            <person name="Mccarthy S.L."/>
            <person name="Schall S.E."/>
            <person name="Stam J.A."/>
            <person name="Ong A.C."/>
            <person name="Mcgann P.T."/>
        </authorList>
    </citation>
    <scope>NUCLEOTIDE SEQUENCE [LARGE SCALE GENOMIC DNA]</scope>
    <source>
        <strain evidence="1 2">MRSN571793</strain>
    </source>
</reference>
<gene>
    <name evidence="1" type="ORF">E2605_18715</name>
</gene>
<dbReference type="EMBL" id="SOML01000017">
    <property type="protein sequence ID" value="TFD92593.1"/>
    <property type="molecule type" value="Genomic_DNA"/>
</dbReference>
<evidence type="ECO:0000313" key="2">
    <source>
        <dbReference type="Proteomes" id="UP000297861"/>
    </source>
</evidence>